<sequence>MNNENSNSSQAERFVDQTVVRLQKSVRNTIILAVLILAAESIYFTVLNSKIKDGLTAVPDMVDAYRGDFDNINQMAKKIPDVGTYSNQIAQAEKYVDMFIEHDVNKYTNEVTQVLGILEKVKQFDVNKYTNQIEQTQMVLDVINEANDSSKIAARIGRAVVNELDTQGNIVAQYATELLSENLDTLPEWVKAQIPKYS</sequence>
<feature type="non-terminal residue" evidence="2">
    <location>
        <position position="198"/>
    </location>
</feature>
<gene>
    <name evidence="2" type="ORF">METZ01_LOCUS461030</name>
</gene>
<keyword evidence="1" id="KW-0812">Transmembrane</keyword>
<dbReference type="AlphaFoldDB" id="A0A383AJT8"/>
<protein>
    <submittedName>
        <fullName evidence="2">Uncharacterized protein</fullName>
    </submittedName>
</protein>
<accession>A0A383AJT8</accession>
<dbReference type="EMBL" id="UINC01192841">
    <property type="protein sequence ID" value="SVE08176.1"/>
    <property type="molecule type" value="Genomic_DNA"/>
</dbReference>
<proteinExistence type="predicted"/>
<evidence type="ECO:0000313" key="2">
    <source>
        <dbReference type="EMBL" id="SVE08176.1"/>
    </source>
</evidence>
<keyword evidence="1" id="KW-0472">Membrane</keyword>
<organism evidence="2">
    <name type="scientific">marine metagenome</name>
    <dbReference type="NCBI Taxonomy" id="408172"/>
    <lineage>
        <taxon>unclassified sequences</taxon>
        <taxon>metagenomes</taxon>
        <taxon>ecological metagenomes</taxon>
    </lineage>
</organism>
<name>A0A383AJT8_9ZZZZ</name>
<reference evidence="2" key="1">
    <citation type="submission" date="2018-05" db="EMBL/GenBank/DDBJ databases">
        <authorList>
            <person name="Lanie J.A."/>
            <person name="Ng W.-L."/>
            <person name="Kazmierczak K.M."/>
            <person name="Andrzejewski T.M."/>
            <person name="Davidsen T.M."/>
            <person name="Wayne K.J."/>
            <person name="Tettelin H."/>
            <person name="Glass J.I."/>
            <person name="Rusch D."/>
            <person name="Podicherti R."/>
            <person name="Tsui H.-C.T."/>
            <person name="Winkler M.E."/>
        </authorList>
    </citation>
    <scope>NUCLEOTIDE SEQUENCE</scope>
</reference>
<evidence type="ECO:0000256" key="1">
    <source>
        <dbReference type="SAM" id="Phobius"/>
    </source>
</evidence>
<feature type="transmembrane region" description="Helical" evidence="1">
    <location>
        <begin position="29"/>
        <end position="47"/>
    </location>
</feature>
<keyword evidence="1" id="KW-1133">Transmembrane helix</keyword>